<dbReference type="PANTHER" id="PTHR36152:SF1">
    <property type="entry name" value="UBIQUITIN-LIKE DOMAIN-CONTAINING PROTEIN"/>
    <property type="match status" value="1"/>
</dbReference>
<reference evidence="1 2" key="1">
    <citation type="submission" date="2013-10" db="EMBL/GenBank/DDBJ databases">
        <title>Whole Genome Shotgun Sequence of Photorhabdus temperata J3.</title>
        <authorList>
            <person name="Park G.-S."/>
            <person name="Hong S.-J."/>
            <person name="Shin J.-H."/>
        </authorList>
    </citation>
    <scope>NUCLEOTIDE SEQUENCE [LARGE SCALE GENOMIC DNA]</scope>
    <source>
        <strain evidence="1 2">J3</strain>
    </source>
</reference>
<dbReference type="AlphaFoldDB" id="U7R1T1"/>
<dbReference type="InterPro" id="IPR008514">
    <property type="entry name" value="T6SS_Hcp"/>
</dbReference>
<evidence type="ECO:0000313" key="1">
    <source>
        <dbReference type="EMBL" id="ERT12516.1"/>
    </source>
</evidence>
<sequence length="183" mass="20415">MSSSIFLQIDGIKGESTDSKHKDWIELEHVNFGAFNHARIADSGKRKITVGAAGFRTIDCVKVMDISSIKLLSAVAQGTAIKKVKLEICTIFKGEMHPYAEVEMDECIISDVHETCSRGGEFPQEQFSITYSKIKWTFTPLSQMEPKAAKQVQKVGILSRTRNSNFDCLLPAFGRRFLPGKIL</sequence>
<keyword evidence="2" id="KW-1185">Reference proteome</keyword>
<protein>
    <recommendedName>
        <fullName evidence="3">Hcp1 family type VI secretion system effector</fullName>
    </recommendedName>
</protein>
<dbReference type="PATRIC" id="fig|1389415.4.peg.2706"/>
<dbReference type="InterPro" id="IPR053165">
    <property type="entry name" value="HSI-I_assembly_Hcp1"/>
</dbReference>
<dbReference type="SUPFAM" id="SSF141452">
    <property type="entry name" value="Hcp1-like"/>
    <property type="match status" value="1"/>
</dbReference>
<comment type="caution">
    <text evidence="1">The sequence shown here is derived from an EMBL/GenBank/DDBJ whole genome shotgun (WGS) entry which is preliminary data.</text>
</comment>
<name>U7R1T1_PHOTE</name>
<dbReference type="Gene3D" id="2.30.110.20">
    <property type="entry name" value="Hcp1-like"/>
    <property type="match status" value="1"/>
</dbReference>
<gene>
    <name evidence="1" type="ORF">O185_13615</name>
</gene>
<dbReference type="RefSeq" id="WP_023045035.1">
    <property type="nucleotide sequence ID" value="NZ_AXDT01000126.1"/>
</dbReference>
<dbReference type="Pfam" id="PF05638">
    <property type="entry name" value="T6SS_HCP"/>
    <property type="match status" value="1"/>
</dbReference>
<dbReference type="EMBL" id="AXDT01000126">
    <property type="protein sequence ID" value="ERT12516.1"/>
    <property type="molecule type" value="Genomic_DNA"/>
</dbReference>
<dbReference type="InterPro" id="IPR036624">
    <property type="entry name" value="Hcp1-lik_sf"/>
</dbReference>
<accession>U7R1T1</accession>
<dbReference type="Proteomes" id="UP000017133">
    <property type="component" value="Unassembled WGS sequence"/>
</dbReference>
<organism evidence="1 2">
    <name type="scientific">Photorhabdus temperata J3</name>
    <dbReference type="NCBI Taxonomy" id="1389415"/>
    <lineage>
        <taxon>Bacteria</taxon>
        <taxon>Pseudomonadati</taxon>
        <taxon>Pseudomonadota</taxon>
        <taxon>Gammaproteobacteria</taxon>
        <taxon>Enterobacterales</taxon>
        <taxon>Morganellaceae</taxon>
        <taxon>Photorhabdus</taxon>
    </lineage>
</organism>
<proteinExistence type="predicted"/>
<evidence type="ECO:0008006" key="3">
    <source>
        <dbReference type="Google" id="ProtNLM"/>
    </source>
</evidence>
<evidence type="ECO:0000313" key="2">
    <source>
        <dbReference type="Proteomes" id="UP000017133"/>
    </source>
</evidence>
<dbReference type="PANTHER" id="PTHR36152">
    <property type="entry name" value="CYTOPLASMIC PROTEIN-RELATED"/>
    <property type="match status" value="1"/>
</dbReference>